<dbReference type="CDD" id="cd00637">
    <property type="entry name" value="7tm_classA_rhodopsin-like"/>
    <property type="match status" value="1"/>
</dbReference>
<dbReference type="Proteomes" id="UP000031036">
    <property type="component" value="Unassembled WGS sequence"/>
</dbReference>
<keyword evidence="3" id="KW-0297">G-protein coupled receptor</keyword>
<proteinExistence type="predicted"/>
<feature type="transmembrane region" description="Helical" evidence="7">
    <location>
        <begin position="151"/>
        <end position="175"/>
    </location>
</feature>
<feature type="transmembrane region" description="Helical" evidence="7">
    <location>
        <begin position="65"/>
        <end position="88"/>
    </location>
</feature>
<evidence type="ECO:0000256" key="4">
    <source>
        <dbReference type="ARBA" id="ARBA00023170"/>
    </source>
</evidence>
<dbReference type="GO" id="GO:0005886">
    <property type="term" value="C:plasma membrane"/>
    <property type="evidence" value="ECO:0007669"/>
    <property type="project" value="UniProtKB-SubCell"/>
</dbReference>
<gene>
    <name evidence="8" type="ORF">Tcan_13892</name>
</gene>
<dbReference type="EMBL" id="JPKZ01002709">
    <property type="protein sequence ID" value="KHN75425.1"/>
    <property type="molecule type" value="Genomic_DNA"/>
</dbReference>
<dbReference type="GO" id="GO:0004930">
    <property type="term" value="F:G protein-coupled receptor activity"/>
    <property type="evidence" value="ECO:0007669"/>
    <property type="project" value="UniProtKB-KW"/>
</dbReference>
<keyword evidence="5" id="KW-0325">Glycoprotein</keyword>
<keyword evidence="2" id="KW-1003">Cell membrane</keyword>
<accession>A0A0B2V328</accession>
<feature type="transmembrane region" description="Helical" evidence="7">
    <location>
        <begin position="288"/>
        <end position="306"/>
    </location>
</feature>
<feature type="transmembrane region" description="Helical" evidence="7">
    <location>
        <begin position="28"/>
        <end position="53"/>
    </location>
</feature>
<comment type="caution">
    <text evidence="8">The sequence shown here is derived from an EMBL/GenBank/DDBJ whole genome shotgun (WGS) entry which is preliminary data.</text>
</comment>
<keyword evidence="4" id="KW-0675">Receptor</keyword>
<reference evidence="8 9" key="1">
    <citation type="submission" date="2014-11" db="EMBL/GenBank/DDBJ databases">
        <title>Genetic blueprint of the zoonotic pathogen Toxocara canis.</title>
        <authorList>
            <person name="Zhu X.-Q."/>
            <person name="Korhonen P.K."/>
            <person name="Cai H."/>
            <person name="Young N.D."/>
            <person name="Nejsum P."/>
            <person name="von Samson-Himmelstjerna G."/>
            <person name="Boag P.R."/>
            <person name="Tan P."/>
            <person name="Li Q."/>
            <person name="Min J."/>
            <person name="Yang Y."/>
            <person name="Wang X."/>
            <person name="Fang X."/>
            <person name="Hall R.S."/>
            <person name="Hofmann A."/>
            <person name="Sternberg P.W."/>
            <person name="Jex A.R."/>
            <person name="Gasser R.B."/>
        </authorList>
    </citation>
    <scope>NUCLEOTIDE SEQUENCE [LARGE SCALE GENOMIC DNA]</scope>
    <source>
        <strain evidence="8">PN_DK_2014</strain>
    </source>
</reference>
<keyword evidence="6" id="KW-0807">Transducer</keyword>
<keyword evidence="7" id="KW-0472">Membrane</keyword>
<evidence type="ECO:0000313" key="9">
    <source>
        <dbReference type="Proteomes" id="UP000031036"/>
    </source>
</evidence>
<dbReference type="AlphaFoldDB" id="A0A0B2V328"/>
<sequence>MHVEAALLTPGLSSQVIPMLTYDTPISYSISAVGYIIIGALLIPFNVPVVYALTKNPDLRIRYGILLSLYLLAALAGVSSLSKGIYRLTITTIDHHYGPLKVNALYCLLNPIVIIDLYAFTTIAILLLTSSIDRLIAVFAPLKYFLKMRKLIIYQLTVAYFGSFLIFFCALWISYEHIGHDANLECRQSDYLPQNLYTVLACIRAVFSGISILVMMAVLFRLRWHANRRASGFNGDRNLLGFIRHQQRFTHLMLASCAITFLLDVIPNLISMFAHLYPLRFVGDYTTYTRFITYVNSINLVLTMTLRQKDIRDAVKATVTGWITCKPCGSSKSEIHPSDIAITTRSRLPPIRQFSTAQ</sequence>
<feature type="transmembrane region" description="Helical" evidence="7">
    <location>
        <begin position="252"/>
        <end position="276"/>
    </location>
</feature>
<dbReference type="PANTHER" id="PTHR24246">
    <property type="entry name" value="OLFACTORY RECEPTOR AND ADENOSINE RECEPTOR"/>
    <property type="match status" value="1"/>
</dbReference>
<evidence type="ECO:0008006" key="10">
    <source>
        <dbReference type="Google" id="ProtNLM"/>
    </source>
</evidence>
<keyword evidence="7" id="KW-1133">Transmembrane helix</keyword>
<evidence type="ECO:0000256" key="6">
    <source>
        <dbReference type="ARBA" id="ARBA00023224"/>
    </source>
</evidence>
<comment type="subcellular location">
    <subcellularLocation>
        <location evidence="1">Cell membrane</location>
        <topology evidence="1">Multi-pass membrane protein</topology>
    </subcellularLocation>
</comment>
<keyword evidence="7" id="KW-0812">Transmembrane</keyword>
<keyword evidence="9" id="KW-1185">Reference proteome</keyword>
<feature type="transmembrane region" description="Helical" evidence="7">
    <location>
        <begin position="108"/>
        <end position="130"/>
    </location>
</feature>
<evidence type="ECO:0000256" key="2">
    <source>
        <dbReference type="ARBA" id="ARBA00022475"/>
    </source>
</evidence>
<name>A0A0B2V328_TOXCA</name>
<dbReference type="SUPFAM" id="SSF81321">
    <property type="entry name" value="Family A G protein-coupled receptor-like"/>
    <property type="match status" value="1"/>
</dbReference>
<dbReference type="Gene3D" id="1.20.1070.10">
    <property type="entry name" value="Rhodopsin 7-helix transmembrane proteins"/>
    <property type="match status" value="1"/>
</dbReference>
<evidence type="ECO:0000256" key="3">
    <source>
        <dbReference type="ARBA" id="ARBA00023040"/>
    </source>
</evidence>
<evidence type="ECO:0000313" key="8">
    <source>
        <dbReference type="EMBL" id="KHN75425.1"/>
    </source>
</evidence>
<evidence type="ECO:0000256" key="7">
    <source>
        <dbReference type="SAM" id="Phobius"/>
    </source>
</evidence>
<protein>
    <recommendedName>
        <fullName evidence="10">G_PROTEIN_RECEP_F1_2 domain-containing protein</fullName>
    </recommendedName>
</protein>
<evidence type="ECO:0000256" key="5">
    <source>
        <dbReference type="ARBA" id="ARBA00023180"/>
    </source>
</evidence>
<evidence type="ECO:0000256" key="1">
    <source>
        <dbReference type="ARBA" id="ARBA00004651"/>
    </source>
</evidence>
<feature type="transmembrane region" description="Helical" evidence="7">
    <location>
        <begin position="195"/>
        <end position="220"/>
    </location>
</feature>
<dbReference type="PANTHER" id="PTHR24246:SF27">
    <property type="entry name" value="ADENOSINE RECEPTOR, ISOFORM A"/>
    <property type="match status" value="1"/>
</dbReference>
<dbReference type="OMA" id="HIGHDAN"/>
<organism evidence="8 9">
    <name type="scientific">Toxocara canis</name>
    <name type="common">Canine roundworm</name>
    <dbReference type="NCBI Taxonomy" id="6265"/>
    <lineage>
        <taxon>Eukaryota</taxon>
        <taxon>Metazoa</taxon>
        <taxon>Ecdysozoa</taxon>
        <taxon>Nematoda</taxon>
        <taxon>Chromadorea</taxon>
        <taxon>Rhabditida</taxon>
        <taxon>Spirurina</taxon>
        <taxon>Ascaridomorpha</taxon>
        <taxon>Ascaridoidea</taxon>
        <taxon>Toxocaridae</taxon>
        <taxon>Toxocara</taxon>
    </lineage>
</organism>
<dbReference type="OrthoDB" id="5858893at2759"/>